<keyword evidence="2" id="KW-1185">Reference proteome</keyword>
<sequence length="125" mass="13789">MKIAMLLDAAGRATHPEADGTLYVYERRGNDWVVSCTREHLAAGRVTVISMRGYLTGMCDWLRDSGCTVLAAQAPRGFGRLVFGRKNIDYWLVDGEPNNYLDEIEDCYLRREQAAAAAAQAAATS</sequence>
<gene>
    <name evidence="1" type="ORF">FB473_000402</name>
</gene>
<dbReference type="Proteomes" id="UP000749311">
    <property type="component" value="Unassembled WGS sequence"/>
</dbReference>
<reference evidence="1 2" key="1">
    <citation type="submission" date="2020-02" db="EMBL/GenBank/DDBJ databases">
        <title>Sequencing the genomes of 1000 actinobacteria strains.</title>
        <authorList>
            <person name="Klenk H.-P."/>
        </authorList>
    </citation>
    <scope>NUCLEOTIDE SEQUENCE [LARGE SCALE GENOMIC DNA]</scope>
    <source>
        <strain evidence="1 2">DSM 19609</strain>
    </source>
</reference>
<organism evidence="1 2">
    <name type="scientific">Brooklawnia cerclae</name>
    <dbReference type="NCBI Taxonomy" id="349934"/>
    <lineage>
        <taxon>Bacteria</taxon>
        <taxon>Bacillati</taxon>
        <taxon>Actinomycetota</taxon>
        <taxon>Actinomycetes</taxon>
        <taxon>Propionibacteriales</taxon>
        <taxon>Propionibacteriaceae</taxon>
        <taxon>Brooklawnia</taxon>
    </lineage>
</organism>
<dbReference type="Pfam" id="PF09582">
    <property type="entry name" value="AnfO_nitrog"/>
    <property type="match status" value="1"/>
</dbReference>
<protein>
    <recommendedName>
        <fullName evidence="3">Dinitrogenase iron-molybdenum cofactor biosynthesis domain-containing protein</fullName>
    </recommendedName>
</protein>
<evidence type="ECO:0000313" key="1">
    <source>
        <dbReference type="EMBL" id="NIH55757.1"/>
    </source>
</evidence>
<dbReference type="EMBL" id="JAAMOZ010000001">
    <property type="protein sequence ID" value="NIH55757.1"/>
    <property type="molecule type" value="Genomic_DNA"/>
</dbReference>
<accession>A0ABX0SBJ3</accession>
<dbReference type="InterPro" id="IPR014287">
    <property type="entry name" value="Nase_Fe-Fe_AnfO"/>
</dbReference>
<proteinExistence type="predicted"/>
<evidence type="ECO:0008006" key="3">
    <source>
        <dbReference type="Google" id="ProtNLM"/>
    </source>
</evidence>
<evidence type="ECO:0000313" key="2">
    <source>
        <dbReference type="Proteomes" id="UP000749311"/>
    </source>
</evidence>
<name>A0ABX0SBJ3_9ACTN</name>
<dbReference type="RefSeq" id="WP_167164356.1">
    <property type="nucleotide sequence ID" value="NZ_BAAAOO010000017.1"/>
</dbReference>
<comment type="caution">
    <text evidence="1">The sequence shown here is derived from an EMBL/GenBank/DDBJ whole genome shotgun (WGS) entry which is preliminary data.</text>
</comment>